<reference evidence="4 5" key="1">
    <citation type="submission" date="2013-02" db="EMBL/GenBank/DDBJ databases">
        <title>A novel strain isolated from Lonar lake, Maharashtra, India.</title>
        <authorList>
            <person name="Singh A."/>
        </authorList>
    </citation>
    <scope>NUCLEOTIDE SEQUENCE [LARGE SCALE GENOMIC DNA]</scope>
    <source>
        <strain evidence="4 5">AK24</strain>
    </source>
</reference>
<comment type="subcellular location">
    <subcellularLocation>
        <location evidence="1">Membrane</location>
    </subcellularLocation>
</comment>
<dbReference type="AlphaFoldDB" id="R7ZRP7"/>
<accession>R7ZRP7</accession>
<dbReference type="EMBL" id="AQHR01000073">
    <property type="protein sequence ID" value="EON76795.1"/>
    <property type="molecule type" value="Genomic_DNA"/>
</dbReference>
<evidence type="ECO:0000313" key="4">
    <source>
        <dbReference type="EMBL" id="EON76795.1"/>
    </source>
</evidence>
<feature type="domain" description="Bacterial surface antigen (D15)" evidence="3">
    <location>
        <begin position="198"/>
        <end position="357"/>
    </location>
</feature>
<dbReference type="GO" id="GO:0019867">
    <property type="term" value="C:outer membrane"/>
    <property type="evidence" value="ECO:0007669"/>
    <property type="project" value="InterPro"/>
</dbReference>
<organism evidence="4 5">
    <name type="scientific">Lunatimonas lonarensis</name>
    <dbReference type="NCBI Taxonomy" id="1232681"/>
    <lineage>
        <taxon>Bacteria</taxon>
        <taxon>Pseudomonadati</taxon>
        <taxon>Bacteroidota</taxon>
        <taxon>Cytophagia</taxon>
        <taxon>Cytophagales</taxon>
        <taxon>Cyclobacteriaceae</taxon>
    </lineage>
</organism>
<dbReference type="Pfam" id="PF01103">
    <property type="entry name" value="Omp85"/>
    <property type="match status" value="1"/>
</dbReference>
<evidence type="ECO:0000256" key="2">
    <source>
        <dbReference type="ARBA" id="ARBA00023136"/>
    </source>
</evidence>
<protein>
    <submittedName>
        <fullName evidence="4">Outer membrane protein</fullName>
    </submittedName>
</protein>
<proteinExistence type="predicted"/>
<name>R7ZRP7_9BACT</name>
<evidence type="ECO:0000259" key="3">
    <source>
        <dbReference type="Pfam" id="PF01103"/>
    </source>
</evidence>
<evidence type="ECO:0000256" key="1">
    <source>
        <dbReference type="ARBA" id="ARBA00004370"/>
    </source>
</evidence>
<dbReference type="InterPro" id="IPR000184">
    <property type="entry name" value="Bac_surfAg_D15"/>
</dbReference>
<dbReference type="Proteomes" id="UP000013909">
    <property type="component" value="Unassembled WGS sequence"/>
</dbReference>
<keyword evidence="5" id="KW-1185">Reference proteome</keyword>
<comment type="caution">
    <text evidence="4">The sequence shown here is derived from an EMBL/GenBank/DDBJ whole genome shotgun (WGS) entry which is preliminary data.</text>
</comment>
<gene>
    <name evidence="4" type="ORF">ADIS_2666</name>
</gene>
<evidence type="ECO:0000313" key="5">
    <source>
        <dbReference type="Proteomes" id="UP000013909"/>
    </source>
</evidence>
<dbReference type="STRING" id="1232681.ADIS_2666"/>
<sequence length="371" mass="41286">MSVLVGMAVTVGFAQSPDEEIGQGNLISQLFDTADKIVESVSGDSWAVIPALTYSPETSLGVGARAIKVFRYRPKQGVDTRPSTLPITFLYTLNQQLLFSTELSLWQPGNTGFLNARIEMADFPFKFYGIGSSPTSGEYYASRYVHFHLMYEREILKGLYMGPRFEIRREDIYRTEALGLLESGTIAGSNGQFVSGMGGVVNFDTRDNIFQPTRGVFHQAQLMLFSPAFTSDFSFAHLVLDFRKYLSITPKQVLVGQAWASLTAGSVPFQHVSMIGGSDRMRGFFEGKYRDRHALVFQSEYRINVYRNLGVVLFGSVGQVSPDLEGFGVRTFKAGGGMGIRYKLNNEGLNIRFDLGFGDQTAYYFGLNEVM</sequence>
<keyword evidence="2" id="KW-0472">Membrane</keyword>
<dbReference type="Gene3D" id="2.40.160.50">
    <property type="entry name" value="membrane protein fhac: a member of the omp85/tpsb transporter family"/>
    <property type="match status" value="1"/>
</dbReference>